<keyword evidence="3" id="KW-1185">Reference proteome</keyword>
<dbReference type="EMBL" id="JAXQNO010000014">
    <property type="protein sequence ID" value="KAK4784795.1"/>
    <property type="molecule type" value="Genomic_DNA"/>
</dbReference>
<evidence type="ECO:0000313" key="2">
    <source>
        <dbReference type="EMBL" id="KAK4784795.1"/>
    </source>
</evidence>
<organism evidence="2 3">
    <name type="scientific">Trapa natans</name>
    <name type="common">Water chestnut</name>
    <dbReference type="NCBI Taxonomy" id="22666"/>
    <lineage>
        <taxon>Eukaryota</taxon>
        <taxon>Viridiplantae</taxon>
        <taxon>Streptophyta</taxon>
        <taxon>Embryophyta</taxon>
        <taxon>Tracheophyta</taxon>
        <taxon>Spermatophyta</taxon>
        <taxon>Magnoliopsida</taxon>
        <taxon>eudicotyledons</taxon>
        <taxon>Gunneridae</taxon>
        <taxon>Pentapetalae</taxon>
        <taxon>rosids</taxon>
        <taxon>malvids</taxon>
        <taxon>Myrtales</taxon>
        <taxon>Lythraceae</taxon>
        <taxon>Trapa</taxon>
    </lineage>
</organism>
<dbReference type="GO" id="GO:0008081">
    <property type="term" value="F:phosphoric diester hydrolase activity"/>
    <property type="evidence" value="ECO:0007669"/>
    <property type="project" value="InterPro"/>
</dbReference>
<evidence type="ECO:0000256" key="1">
    <source>
        <dbReference type="SAM" id="MobiDB-lite"/>
    </source>
</evidence>
<protein>
    <recommendedName>
        <fullName evidence="4">PI-PLC X domain-containing protein</fullName>
    </recommendedName>
</protein>
<feature type="region of interest" description="Disordered" evidence="1">
    <location>
        <begin position="556"/>
        <end position="576"/>
    </location>
</feature>
<name>A0AAN7LP24_TRANT</name>
<dbReference type="PROSITE" id="PS50007">
    <property type="entry name" value="PIPLC_X_DOMAIN"/>
    <property type="match status" value="1"/>
</dbReference>
<reference evidence="2 3" key="1">
    <citation type="journal article" date="2023" name="Hortic Res">
        <title>Pangenome of water caltrop reveals structural variations and asymmetric subgenome divergence after allopolyploidization.</title>
        <authorList>
            <person name="Zhang X."/>
            <person name="Chen Y."/>
            <person name="Wang L."/>
            <person name="Yuan Y."/>
            <person name="Fang M."/>
            <person name="Shi L."/>
            <person name="Lu R."/>
            <person name="Comes H.P."/>
            <person name="Ma Y."/>
            <person name="Chen Y."/>
            <person name="Huang G."/>
            <person name="Zhou Y."/>
            <person name="Zheng Z."/>
            <person name="Qiu Y."/>
        </authorList>
    </citation>
    <scope>NUCLEOTIDE SEQUENCE [LARGE SCALE GENOMIC DNA]</scope>
    <source>
        <strain evidence="2">F231</strain>
    </source>
</reference>
<proteinExistence type="predicted"/>
<accession>A0AAN7LP24</accession>
<gene>
    <name evidence="2" type="ORF">SAY86_019163</name>
</gene>
<evidence type="ECO:0000313" key="3">
    <source>
        <dbReference type="Proteomes" id="UP001346149"/>
    </source>
</evidence>
<comment type="caution">
    <text evidence="2">The sequence shown here is derived from an EMBL/GenBank/DDBJ whole genome shotgun (WGS) entry which is preliminary data.</text>
</comment>
<dbReference type="InterPro" id="IPR017946">
    <property type="entry name" value="PLC-like_Pdiesterase_TIM-brl"/>
</dbReference>
<evidence type="ECO:0008006" key="4">
    <source>
        <dbReference type="Google" id="ProtNLM"/>
    </source>
</evidence>
<dbReference type="PANTHER" id="PTHR13593:SF134">
    <property type="entry name" value="F14J22.5 PROTEIN"/>
    <property type="match status" value="1"/>
</dbReference>
<dbReference type="Gene3D" id="3.20.20.190">
    <property type="entry name" value="Phosphatidylinositol (PI) phosphodiesterase"/>
    <property type="match status" value="1"/>
</dbReference>
<dbReference type="SUPFAM" id="SSF51695">
    <property type="entry name" value="PLC-like phosphodiesterases"/>
    <property type="match status" value="1"/>
</dbReference>
<sequence>MGPAGGSKQSRGATDYGALKLVNLLKKMDDAIDVDKKGHNKFVYLRNWKVSPIQNVLSSAPPTKYKKGRSPLEERDSCELSCPIFLEYFETVYEQRYKRPLDYMKLGVEGLEELPFLLESCVSYDAFLLYPEVVTIEVYGPSFLQLLLLAKAAVGYKKPFFDGNHMPISYKKPFFDGNLSDFMEIICPSARVLISTRNIDLLLLPLIAAATALFSLSSALVEGQTCALNKNCGAGLHCETCLANGNVRPRCTRIQPVDPISKVKGLPFNRYSWLTTHNSYSLMEVKSATGAIILSPRNQQDSITDQLNNGVRGLMLDMYDFDNDIWLCHSYGGRCYNYTAFQPAINVLKEVQVFLQANPSEIITIIIEDYVTSSRGLTKVFDAAGLRKFWFPVSRMPKNGGNWPTVDDMIQKNQRLLVFTSKSAKEAKEGIAYQWRYMVENQYGDGGMKAGLCPNRGESPAMNTTTRSLVLVNFFRDTPNFAQSCKDNSAPLMSMVNTCYGASGKRWPNFIAVDFYKRSDGGGAPEAIDMANGQLICGCGSVKNCKENMTYGVCEQPEPSGLAPSPASHETSSGHRFPSLAGQPPLLLFAAVVLVILL</sequence>
<dbReference type="GO" id="GO:0006629">
    <property type="term" value="P:lipid metabolic process"/>
    <property type="evidence" value="ECO:0007669"/>
    <property type="project" value="InterPro"/>
</dbReference>
<dbReference type="Proteomes" id="UP001346149">
    <property type="component" value="Unassembled WGS sequence"/>
</dbReference>
<dbReference type="AlphaFoldDB" id="A0AAN7LP24"/>
<dbReference type="CDD" id="cd08588">
    <property type="entry name" value="PI-PLCc_At5g67130_like"/>
    <property type="match status" value="1"/>
</dbReference>
<dbReference type="InterPro" id="IPR051057">
    <property type="entry name" value="PI-PLC_domain"/>
</dbReference>
<dbReference type="PANTHER" id="PTHR13593">
    <property type="match status" value="1"/>
</dbReference>
<dbReference type="Pfam" id="PF26178">
    <property type="entry name" value="PI-PLC_cat"/>
    <property type="match status" value="1"/>
</dbReference>